<name>A0AAD7B2S8_9AGAR</name>
<evidence type="ECO:0000313" key="2">
    <source>
        <dbReference type="Proteomes" id="UP001221142"/>
    </source>
</evidence>
<dbReference type="Proteomes" id="UP001221142">
    <property type="component" value="Unassembled WGS sequence"/>
</dbReference>
<protein>
    <recommendedName>
        <fullName evidence="3">F-box domain-containing protein</fullName>
    </recommendedName>
</protein>
<accession>A0AAD7B2S8</accession>
<evidence type="ECO:0008006" key="3">
    <source>
        <dbReference type="Google" id="ProtNLM"/>
    </source>
</evidence>
<dbReference type="SUPFAM" id="SSF52047">
    <property type="entry name" value="RNI-like"/>
    <property type="match status" value="1"/>
</dbReference>
<gene>
    <name evidence="1" type="ORF">FB45DRAFT_1011073</name>
</gene>
<proteinExistence type="predicted"/>
<evidence type="ECO:0000313" key="1">
    <source>
        <dbReference type="EMBL" id="KAJ7608206.1"/>
    </source>
</evidence>
<organism evidence="1 2">
    <name type="scientific">Roridomyces roridus</name>
    <dbReference type="NCBI Taxonomy" id="1738132"/>
    <lineage>
        <taxon>Eukaryota</taxon>
        <taxon>Fungi</taxon>
        <taxon>Dikarya</taxon>
        <taxon>Basidiomycota</taxon>
        <taxon>Agaricomycotina</taxon>
        <taxon>Agaricomycetes</taxon>
        <taxon>Agaricomycetidae</taxon>
        <taxon>Agaricales</taxon>
        <taxon>Marasmiineae</taxon>
        <taxon>Mycenaceae</taxon>
        <taxon>Roridomyces</taxon>
    </lineage>
</organism>
<keyword evidence="2" id="KW-1185">Reference proteome</keyword>
<sequence length="352" mass="39936">MGNPLKIPELLDLILSSVHAPQDLKASALVCRSWTLPSQARLFSSIYFHDEEFHPRLLLSALQRSPHLIPLIKTLNLIDLPQSVLPRFAHISFSRVHTLGVHGRSAHDRRVAYTLQKFLSSPALVSVTISCNFRRSDDFLHIWDRCSHTINNLSFNLGPDFDPGNSPNPAPGRPKRIKLQSFGCTKSLDKIGRWLRDPSCPFDVSGLKAFQCNDSIRGVFAEILAPSLRSIEIFSLIDPRRTHDISRFRRLQQLDLELTYPFDEDFGVISTIRSEDRHRLQALQLHVSQLEDAEAKALAHELRHLQSVFSHIKTVHTHVILATAEVRMNLASYFGQLDPKTVLHWGARNVPP</sequence>
<dbReference type="AlphaFoldDB" id="A0AAD7B2S8"/>
<dbReference type="EMBL" id="JARKIF010000046">
    <property type="protein sequence ID" value="KAJ7608206.1"/>
    <property type="molecule type" value="Genomic_DNA"/>
</dbReference>
<comment type="caution">
    <text evidence="1">The sequence shown here is derived from an EMBL/GenBank/DDBJ whole genome shotgun (WGS) entry which is preliminary data.</text>
</comment>
<reference evidence="1" key="1">
    <citation type="submission" date="2023-03" db="EMBL/GenBank/DDBJ databases">
        <title>Massive genome expansion in bonnet fungi (Mycena s.s.) driven by repeated elements and novel gene families across ecological guilds.</title>
        <authorList>
            <consortium name="Lawrence Berkeley National Laboratory"/>
            <person name="Harder C.B."/>
            <person name="Miyauchi S."/>
            <person name="Viragh M."/>
            <person name="Kuo A."/>
            <person name="Thoen E."/>
            <person name="Andreopoulos B."/>
            <person name="Lu D."/>
            <person name="Skrede I."/>
            <person name="Drula E."/>
            <person name="Henrissat B."/>
            <person name="Morin E."/>
            <person name="Kohler A."/>
            <person name="Barry K."/>
            <person name="LaButti K."/>
            <person name="Morin E."/>
            <person name="Salamov A."/>
            <person name="Lipzen A."/>
            <person name="Mereny Z."/>
            <person name="Hegedus B."/>
            <person name="Baldrian P."/>
            <person name="Stursova M."/>
            <person name="Weitz H."/>
            <person name="Taylor A."/>
            <person name="Grigoriev I.V."/>
            <person name="Nagy L.G."/>
            <person name="Martin F."/>
            <person name="Kauserud H."/>
        </authorList>
    </citation>
    <scope>NUCLEOTIDE SEQUENCE</scope>
    <source>
        <strain evidence="1">9284</strain>
    </source>
</reference>